<feature type="signal peptide" evidence="6">
    <location>
        <begin position="1"/>
        <end position="24"/>
    </location>
</feature>
<accession>S0FXH4</accession>
<keyword evidence="1" id="KW-1003">Cell membrane</keyword>
<evidence type="ECO:0000256" key="1">
    <source>
        <dbReference type="ARBA" id="ARBA00022475"/>
    </source>
</evidence>
<dbReference type="PANTHER" id="PTHR43649">
    <property type="entry name" value="ARABINOSE-BINDING PROTEIN-RELATED"/>
    <property type="match status" value="1"/>
</dbReference>
<dbReference type="PANTHER" id="PTHR43649:SF33">
    <property type="entry name" value="POLYGALACTURONAN_RHAMNOGALACTURONAN-BINDING PROTEIN YTCQ"/>
    <property type="match status" value="1"/>
</dbReference>
<evidence type="ECO:0000256" key="5">
    <source>
        <dbReference type="ARBA" id="ARBA00023288"/>
    </source>
</evidence>
<gene>
    <name evidence="7" type="ORF">CTER_0170</name>
</gene>
<keyword evidence="2 6" id="KW-0732">Signal</keyword>
<dbReference type="AlphaFoldDB" id="S0FXH4"/>
<keyword evidence="7" id="KW-0813">Transport</keyword>
<dbReference type="Gene3D" id="3.40.190.10">
    <property type="entry name" value="Periplasmic binding protein-like II"/>
    <property type="match status" value="1"/>
</dbReference>
<evidence type="ECO:0000313" key="7">
    <source>
        <dbReference type="EMBL" id="EMS73824.1"/>
    </source>
</evidence>
<comment type="caution">
    <text evidence="7">The sequence shown here is derived from an EMBL/GenBank/DDBJ whole genome shotgun (WGS) entry which is preliminary data.</text>
</comment>
<dbReference type="Proteomes" id="UP000014155">
    <property type="component" value="Unassembled WGS sequence"/>
</dbReference>
<evidence type="ECO:0000256" key="3">
    <source>
        <dbReference type="ARBA" id="ARBA00023136"/>
    </source>
</evidence>
<keyword evidence="5" id="KW-0449">Lipoprotein</keyword>
<keyword evidence="7" id="KW-0762">Sugar transport</keyword>
<dbReference type="InterPro" id="IPR050490">
    <property type="entry name" value="Bact_solute-bd_prot1"/>
</dbReference>
<evidence type="ECO:0000256" key="4">
    <source>
        <dbReference type="ARBA" id="ARBA00023139"/>
    </source>
</evidence>
<evidence type="ECO:0000313" key="8">
    <source>
        <dbReference type="Proteomes" id="UP000014155"/>
    </source>
</evidence>
<evidence type="ECO:0000256" key="6">
    <source>
        <dbReference type="SAM" id="SignalP"/>
    </source>
</evidence>
<protein>
    <submittedName>
        <fullName evidence="7">ABC-type sugar transport system, periplasmic component</fullName>
    </submittedName>
</protein>
<dbReference type="eggNOG" id="COG1653">
    <property type="taxonomic scope" value="Bacteria"/>
</dbReference>
<dbReference type="RefSeq" id="WP_004623416.1">
    <property type="nucleotide sequence ID" value="NZ_AORV01000014.1"/>
</dbReference>
<dbReference type="PROSITE" id="PS51257">
    <property type="entry name" value="PROKAR_LIPOPROTEIN"/>
    <property type="match status" value="1"/>
</dbReference>
<dbReference type="SUPFAM" id="SSF53850">
    <property type="entry name" value="Periplasmic binding protein-like II"/>
    <property type="match status" value="1"/>
</dbReference>
<dbReference type="EMBL" id="AORV01000014">
    <property type="protein sequence ID" value="EMS73824.1"/>
    <property type="molecule type" value="Genomic_DNA"/>
</dbReference>
<feature type="chain" id="PRO_5039535676" evidence="6">
    <location>
        <begin position="25"/>
        <end position="434"/>
    </location>
</feature>
<reference evidence="7 8" key="1">
    <citation type="journal article" date="2013" name="Genome Announc.">
        <title>Draft Genome Sequence of the Cellulolytic, Mesophilic, Anaerobic Bacterium Clostridium termitidis Strain CT1112 (DSM 5398).</title>
        <authorList>
            <person name="Lal S."/>
            <person name="Ramachandran U."/>
            <person name="Zhang X."/>
            <person name="Munir R."/>
            <person name="Sparling R."/>
            <person name="Levin D.B."/>
        </authorList>
    </citation>
    <scope>NUCLEOTIDE SEQUENCE [LARGE SCALE GENOMIC DNA]</scope>
    <source>
        <strain evidence="7 8">CT1112</strain>
    </source>
</reference>
<dbReference type="InterPro" id="IPR006059">
    <property type="entry name" value="SBP"/>
</dbReference>
<evidence type="ECO:0000256" key="2">
    <source>
        <dbReference type="ARBA" id="ARBA00022729"/>
    </source>
</evidence>
<sequence>MKKFYRALSMVLLVVVLSVSFLTACGSEQSANSTEASGSTAEKSSQPVTLKIWGDTDNQAILEASFNEINEAFTKKYPNIKLDYQYSGSFDSINVALQSDSLPDLFWVQGNKSTKMAEMTKQGFLLPLDDYKLDSSRFPEQSIEYATVDGKIYCSFPSFFDYAIMYYNKDIFQKYGLDKPKNWGEFENILKTLKDKGETAISFGGKGDFDRYWLMQVLAPTLANDVLQNIKEHKADTDYKNLIDTFNIYRSFAEKGYLGKDFAATDGAGAQLAFTNGKAAMLVDGTWNNQVFASVNFNVGRFALPSKDGVLYSQSGPSNYNTYAVSAKTKYPDEAAKYIEFLNDKESQQIFENNLGAIPLVKDLTPKDESVKEMAEYDQVGNNIYHVLSGVADETARPQDMLLADILPKLMTSKMTGEEAAQKIKDEIAKSSAK</sequence>
<dbReference type="PATRIC" id="fig|1195236.3.peg.472"/>
<proteinExistence type="predicted"/>
<keyword evidence="8" id="KW-1185">Reference proteome</keyword>
<keyword evidence="3" id="KW-0472">Membrane</keyword>
<keyword evidence="4" id="KW-0564">Palmitate</keyword>
<name>S0FXH4_RUMCE</name>
<organism evidence="7 8">
    <name type="scientific">Ruminiclostridium cellobioparum subsp. termitidis CT1112</name>
    <dbReference type="NCBI Taxonomy" id="1195236"/>
    <lineage>
        <taxon>Bacteria</taxon>
        <taxon>Bacillati</taxon>
        <taxon>Bacillota</taxon>
        <taxon>Clostridia</taxon>
        <taxon>Eubacteriales</taxon>
        <taxon>Oscillospiraceae</taxon>
        <taxon>Ruminiclostridium</taxon>
    </lineage>
</organism>
<dbReference type="STRING" id="1195236.CTER_0170"/>
<dbReference type="Pfam" id="PF01547">
    <property type="entry name" value="SBP_bac_1"/>
    <property type="match status" value="1"/>
</dbReference>